<reference evidence="1 2" key="1">
    <citation type="submission" date="2024-02" db="EMBL/GenBank/DDBJ databases">
        <authorList>
            <person name="Vignale AGUSTIN F."/>
            <person name="Sosa J E."/>
            <person name="Modenutti C."/>
        </authorList>
    </citation>
    <scope>NUCLEOTIDE SEQUENCE [LARGE SCALE GENOMIC DNA]</scope>
</reference>
<sequence length="143" mass="15282">MVALTSHGVVSSEELSLIVSKLSLTTVASLNSEEEAKRQACLIAAASTEKLDPAETLLAMSSTISSRESWRITPIAAAPCLKAPSQRRVGARLWPGGCQGGSSALEDSVILARCLAETFSTKLRGEIKEEEYEEKNMKGSTRV</sequence>
<proteinExistence type="predicted"/>
<evidence type="ECO:0000313" key="2">
    <source>
        <dbReference type="Proteomes" id="UP001642360"/>
    </source>
</evidence>
<protein>
    <submittedName>
        <fullName evidence="1">Uncharacterized protein</fullName>
    </submittedName>
</protein>
<comment type="caution">
    <text evidence="1">The sequence shown here is derived from an EMBL/GenBank/DDBJ whole genome shotgun (WGS) entry which is preliminary data.</text>
</comment>
<name>A0ABC8RJU4_9AQUA</name>
<evidence type="ECO:0000313" key="1">
    <source>
        <dbReference type="EMBL" id="CAK9143835.1"/>
    </source>
</evidence>
<accession>A0ABC8RJU4</accession>
<dbReference type="EMBL" id="CAUOFW020001342">
    <property type="protein sequence ID" value="CAK9143835.1"/>
    <property type="molecule type" value="Genomic_DNA"/>
</dbReference>
<gene>
    <name evidence="1" type="ORF">ILEXP_LOCUS11574</name>
</gene>
<organism evidence="1 2">
    <name type="scientific">Ilex paraguariensis</name>
    <name type="common">yerba mate</name>
    <dbReference type="NCBI Taxonomy" id="185542"/>
    <lineage>
        <taxon>Eukaryota</taxon>
        <taxon>Viridiplantae</taxon>
        <taxon>Streptophyta</taxon>
        <taxon>Embryophyta</taxon>
        <taxon>Tracheophyta</taxon>
        <taxon>Spermatophyta</taxon>
        <taxon>Magnoliopsida</taxon>
        <taxon>eudicotyledons</taxon>
        <taxon>Gunneridae</taxon>
        <taxon>Pentapetalae</taxon>
        <taxon>asterids</taxon>
        <taxon>campanulids</taxon>
        <taxon>Aquifoliales</taxon>
        <taxon>Aquifoliaceae</taxon>
        <taxon>Ilex</taxon>
    </lineage>
</organism>
<dbReference type="Proteomes" id="UP001642360">
    <property type="component" value="Unassembled WGS sequence"/>
</dbReference>
<dbReference type="AlphaFoldDB" id="A0ABC8RJU4"/>
<keyword evidence="2" id="KW-1185">Reference proteome</keyword>